<evidence type="ECO:0000313" key="2">
    <source>
        <dbReference type="Proteomes" id="UP000257323"/>
    </source>
</evidence>
<evidence type="ECO:0000313" key="1">
    <source>
        <dbReference type="EMBL" id="RFT16798.1"/>
    </source>
</evidence>
<gene>
    <name evidence="1" type="ORF">OP8BY_1411</name>
</gene>
<dbReference type="Proteomes" id="UP000257323">
    <property type="component" value="Unassembled WGS sequence"/>
</dbReference>
<dbReference type="AlphaFoldDB" id="A0A3E2BQ03"/>
<name>A0A3E2BQ03_9BACT</name>
<reference evidence="1 2" key="1">
    <citation type="submission" date="2018-08" db="EMBL/GenBank/DDBJ databases">
        <title>Genome analysis of the thermophilic bacterium of the candidate phylum Aminicenantes from deep subsurface aquifer revealed its physiology and ecological role.</title>
        <authorList>
            <person name="Kadnikov V.V."/>
            <person name="Mardanov A.V."/>
            <person name="Beletsky A.V."/>
            <person name="Karnachuk O.V."/>
            <person name="Ravin N.V."/>
        </authorList>
    </citation>
    <scope>NUCLEOTIDE SEQUENCE [LARGE SCALE GENOMIC DNA]</scope>
    <source>
        <strain evidence="1">BY38</strain>
    </source>
</reference>
<sequence>MESPALSSEQKSRPGRTHLELNVVKLKAEIDRLKGRL</sequence>
<proteinExistence type="predicted"/>
<comment type="caution">
    <text evidence="1">The sequence shown here is derived from an EMBL/GenBank/DDBJ whole genome shotgun (WGS) entry which is preliminary data.</text>
</comment>
<dbReference type="EMBL" id="QUAH01000002">
    <property type="protein sequence ID" value="RFT16798.1"/>
    <property type="molecule type" value="Genomic_DNA"/>
</dbReference>
<accession>A0A3E2BQ03</accession>
<protein>
    <submittedName>
        <fullName evidence="1">Uncharacterized protein</fullName>
    </submittedName>
</protein>
<organism evidence="1 2">
    <name type="scientific">Candidatus Saccharicenans subterraneus</name>
    <dbReference type="NCBI Taxonomy" id="2508984"/>
    <lineage>
        <taxon>Bacteria</taxon>
        <taxon>Candidatus Aminicenantota</taxon>
        <taxon>Candidatus Aminicenantia</taxon>
        <taxon>Candidatus Aminicenantales</taxon>
        <taxon>Candidatus Saccharicenantaceae</taxon>
        <taxon>Candidatus Saccharicenans</taxon>
    </lineage>
</organism>